<dbReference type="InterPro" id="IPR051598">
    <property type="entry name" value="TSUP/Inactive_protease-like"/>
</dbReference>
<comment type="subcellular location">
    <subcellularLocation>
        <location evidence="6">Cell membrane</location>
        <topology evidence="6">Multi-pass membrane protein</topology>
    </subcellularLocation>
    <subcellularLocation>
        <location evidence="1">Membrane</location>
        <topology evidence="1">Multi-pass membrane protein</topology>
    </subcellularLocation>
</comment>
<comment type="caution">
    <text evidence="7">The sequence shown here is derived from an EMBL/GenBank/DDBJ whole genome shotgun (WGS) entry which is preliminary data.</text>
</comment>
<evidence type="ECO:0000256" key="5">
    <source>
        <dbReference type="ARBA" id="ARBA00023136"/>
    </source>
</evidence>
<gene>
    <name evidence="7" type="ORF">GCM10011374_41310</name>
</gene>
<dbReference type="PANTHER" id="PTHR43701:SF12">
    <property type="entry name" value="MEMBRANE TRANSPORTER PROTEIN YTNM-RELATED"/>
    <property type="match status" value="1"/>
</dbReference>
<dbReference type="Proteomes" id="UP000638848">
    <property type="component" value="Unassembled WGS sequence"/>
</dbReference>
<sequence>MRALIVLAVIGFFAQLVDGSLGMAYGVTSTSLLLLAGIAPASASAIVHLSEVGTTLASGAAHWKFGNVDWRVVGVMAVPGGIAAFFGAHVLVGLDGDAAKPIVSTILLALGIYVLYRFLRMPTSRPVFQGTLRKRLLVPLAVVAGALDAIGGGGWGPVGTPTLLASGKIAPRKVIGSIDTSEFVVALGASLGFLTGLGAAGIDFGWVLALLLGGVVAAPIAAWLVRHLAPRVLAVAAGGLIILTNTRTLVRTDTAQALLGPTTGAVLLWALLAAWVALIVWAVRREIRTRAQERIEELTASPAQG</sequence>
<dbReference type="InterPro" id="IPR002781">
    <property type="entry name" value="TM_pro_TauE-like"/>
</dbReference>
<accession>A0A917H9W6</accession>
<proteinExistence type="inferred from homology"/>
<reference evidence="7" key="2">
    <citation type="submission" date="2020-09" db="EMBL/GenBank/DDBJ databases">
        <authorList>
            <person name="Sun Q."/>
            <person name="Zhou Y."/>
        </authorList>
    </citation>
    <scope>NUCLEOTIDE SEQUENCE</scope>
    <source>
        <strain evidence="7">CGMCC 1.12187</strain>
    </source>
</reference>
<feature type="transmembrane region" description="Helical" evidence="6">
    <location>
        <begin position="70"/>
        <end position="92"/>
    </location>
</feature>
<dbReference type="PANTHER" id="PTHR43701">
    <property type="entry name" value="MEMBRANE TRANSPORTER PROTEIN MJ0441-RELATED"/>
    <property type="match status" value="1"/>
</dbReference>
<dbReference type="Pfam" id="PF01925">
    <property type="entry name" value="TauE"/>
    <property type="match status" value="1"/>
</dbReference>
<name>A0A917H9W6_9MICC</name>
<feature type="transmembrane region" description="Helical" evidence="6">
    <location>
        <begin position="204"/>
        <end position="225"/>
    </location>
</feature>
<evidence type="ECO:0000256" key="4">
    <source>
        <dbReference type="ARBA" id="ARBA00022989"/>
    </source>
</evidence>
<comment type="similarity">
    <text evidence="2 6">Belongs to the 4-toluene sulfonate uptake permease (TSUP) (TC 2.A.102) family.</text>
</comment>
<evidence type="ECO:0000256" key="1">
    <source>
        <dbReference type="ARBA" id="ARBA00004141"/>
    </source>
</evidence>
<feature type="transmembrane region" description="Helical" evidence="6">
    <location>
        <begin position="29"/>
        <end position="49"/>
    </location>
</feature>
<dbReference type="AlphaFoldDB" id="A0A917H9W6"/>
<dbReference type="EMBL" id="BMEQ01000056">
    <property type="protein sequence ID" value="GGG72270.1"/>
    <property type="molecule type" value="Genomic_DNA"/>
</dbReference>
<dbReference type="RefSeq" id="WP_188540600.1">
    <property type="nucleotide sequence ID" value="NZ_BMEQ01000056.1"/>
</dbReference>
<reference evidence="7" key="1">
    <citation type="journal article" date="2014" name="Int. J. Syst. Evol. Microbiol.">
        <title>Complete genome sequence of Corynebacterium casei LMG S-19264T (=DSM 44701T), isolated from a smear-ripened cheese.</title>
        <authorList>
            <consortium name="US DOE Joint Genome Institute (JGI-PGF)"/>
            <person name="Walter F."/>
            <person name="Albersmeier A."/>
            <person name="Kalinowski J."/>
            <person name="Ruckert C."/>
        </authorList>
    </citation>
    <scope>NUCLEOTIDE SEQUENCE</scope>
    <source>
        <strain evidence="7">CGMCC 1.12187</strain>
    </source>
</reference>
<dbReference type="GO" id="GO:0005886">
    <property type="term" value="C:plasma membrane"/>
    <property type="evidence" value="ECO:0007669"/>
    <property type="project" value="UniProtKB-SubCell"/>
</dbReference>
<evidence type="ECO:0000313" key="7">
    <source>
        <dbReference type="EMBL" id="GGG72270.1"/>
    </source>
</evidence>
<keyword evidence="8" id="KW-1185">Reference proteome</keyword>
<evidence type="ECO:0000256" key="6">
    <source>
        <dbReference type="RuleBase" id="RU363041"/>
    </source>
</evidence>
<feature type="transmembrane region" description="Helical" evidence="6">
    <location>
        <begin position="232"/>
        <end position="250"/>
    </location>
</feature>
<feature type="transmembrane region" description="Helical" evidence="6">
    <location>
        <begin position="136"/>
        <end position="156"/>
    </location>
</feature>
<feature type="transmembrane region" description="Helical" evidence="6">
    <location>
        <begin position="98"/>
        <end position="116"/>
    </location>
</feature>
<evidence type="ECO:0000256" key="3">
    <source>
        <dbReference type="ARBA" id="ARBA00022692"/>
    </source>
</evidence>
<feature type="transmembrane region" description="Helical" evidence="6">
    <location>
        <begin position="262"/>
        <end position="283"/>
    </location>
</feature>
<evidence type="ECO:0000256" key="2">
    <source>
        <dbReference type="ARBA" id="ARBA00009142"/>
    </source>
</evidence>
<keyword evidence="3 6" id="KW-0812">Transmembrane</keyword>
<keyword evidence="4 6" id="KW-1133">Transmembrane helix</keyword>
<evidence type="ECO:0000313" key="8">
    <source>
        <dbReference type="Proteomes" id="UP000638848"/>
    </source>
</evidence>
<protein>
    <recommendedName>
        <fullName evidence="6">Probable membrane transporter protein</fullName>
    </recommendedName>
</protein>
<organism evidence="7 8">
    <name type="scientific">Kocuria dechangensis</name>
    <dbReference type="NCBI Taxonomy" id="1176249"/>
    <lineage>
        <taxon>Bacteria</taxon>
        <taxon>Bacillati</taxon>
        <taxon>Actinomycetota</taxon>
        <taxon>Actinomycetes</taxon>
        <taxon>Micrococcales</taxon>
        <taxon>Micrococcaceae</taxon>
        <taxon>Kocuria</taxon>
    </lineage>
</organism>
<keyword evidence="6" id="KW-1003">Cell membrane</keyword>
<keyword evidence="5 6" id="KW-0472">Membrane</keyword>